<protein>
    <submittedName>
        <fullName evidence="2">Uncharacterized protein</fullName>
    </submittedName>
</protein>
<accession>T1KSL6</accession>
<evidence type="ECO:0000313" key="3">
    <source>
        <dbReference type="Proteomes" id="UP000015104"/>
    </source>
</evidence>
<dbReference type="EMBL" id="CAEY01000504">
    <property type="status" value="NOT_ANNOTATED_CDS"/>
    <property type="molecule type" value="Genomic_DNA"/>
</dbReference>
<sequence length="318" mass="36372">MAKSTIFLLFSLYSTIIAFPLIGPIDYERDGIDHIYAIGFEIGQMNSQVGPFSLNISILKKIGPIEYVCDAEHVFNESTTFAGFSSHNYTVKTSMPFSEVGAISLDWHDHVRIYGNIDDVNIQTAYLTETTPNQPHITKKFCKTDIYPRNLGGNLASTTLSLYAKIFCNSTEQSLQLLLESMDSNDTRINDLSESYSHIVRLINDVKSIMGIHNGDYLTMDLRYSSRDNLQAMMDAYIGDIEMVRKCEVSLGRPNRVDMKIVDRLKSLSDEMRNYHFSKDDGFFTEESSISRKTMDQCLWRFDFFLNKFTATFINLKM</sequence>
<evidence type="ECO:0000313" key="2">
    <source>
        <dbReference type="EnsemblMetazoa" id="tetur20g00050.1"/>
    </source>
</evidence>
<dbReference type="AlphaFoldDB" id="T1KSL6"/>
<keyword evidence="3" id="KW-1185">Reference proteome</keyword>
<dbReference type="EnsemblMetazoa" id="tetur20g00050.1">
    <property type="protein sequence ID" value="tetur20g00050.1"/>
    <property type="gene ID" value="tetur20g00050"/>
</dbReference>
<feature type="chain" id="PRO_5007729061" evidence="1">
    <location>
        <begin position="19"/>
        <end position="318"/>
    </location>
</feature>
<evidence type="ECO:0000256" key="1">
    <source>
        <dbReference type="SAM" id="SignalP"/>
    </source>
</evidence>
<name>T1KSL6_TETUR</name>
<reference evidence="2" key="2">
    <citation type="submission" date="2015-06" db="UniProtKB">
        <authorList>
            <consortium name="EnsemblMetazoa"/>
        </authorList>
    </citation>
    <scope>IDENTIFICATION</scope>
</reference>
<dbReference type="EMBL" id="CAEY01000505">
    <property type="status" value="NOT_ANNOTATED_CDS"/>
    <property type="molecule type" value="Genomic_DNA"/>
</dbReference>
<feature type="signal peptide" evidence="1">
    <location>
        <begin position="1"/>
        <end position="18"/>
    </location>
</feature>
<dbReference type="Proteomes" id="UP000015104">
    <property type="component" value="Unassembled WGS sequence"/>
</dbReference>
<reference evidence="3" key="1">
    <citation type="submission" date="2011-08" db="EMBL/GenBank/DDBJ databases">
        <authorList>
            <person name="Rombauts S."/>
        </authorList>
    </citation>
    <scope>NUCLEOTIDE SEQUENCE</scope>
    <source>
        <strain evidence="3">London</strain>
    </source>
</reference>
<keyword evidence="1" id="KW-0732">Signal</keyword>
<proteinExistence type="predicted"/>
<organism evidence="2 3">
    <name type="scientific">Tetranychus urticae</name>
    <name type="common">Two-spotted spider mite</name>
    <dbReference type="NCBI Taxonomy" id="32264"/>
    <lineage>
        <taxon>Eukaryota</taxon>
        <taxon>Metazoa</taxon>
        <taxon>Ecdysozoa</taxon>
        <taxon>Arthropoda</taxon>
        <taxon>Chelicerata</taxon>
        <taxon>Arachnida</taxon>
        <taxon>Acari</taxon>
        <taxon>Acariformes</taxon>
        <taxon>Trombidiformes</taxon>
        <taxon>Prostigmata</taxon>
        <taxon>Eleutherengona</taxon>
        <taxon>Raphignathae</taxon>
        <taxon>Tetranychoidea</taxon>
        <taxon>Tetranychidae</taxon>
        <taxon>Tetranychus</taxon>
    </lineage>
</organism>
<dbReference type="HOGENOM" id="CLU_111736_0_0_1"/>